<sequence length="288" mass="32576">MIIRERFAPSPTGLLHLGHAYSALTAYDCAMQGGGEFLLRIEDIDQTRCKTEFENAIFDDLAWLGITWETPVMRQSERTNAYQNAIQSLWDRGLLYACDCTRKDIAIASAPQEDGEQILGPDGIIYPGTCRNKPRREIPNNAALRLDMARAIETLTKTYFTFNEIGIGPNQETGSIRFDANELINKIGDIVLARKDIATSYHLAVVIDDHAQNITHVTRGYDLFDATKIHILLQNLLGLHTPIYRHHKLIRDENGKRLAKRYDAMAIQSYRHKGFSPAMLRALFDTNA</sequence>
<dbReference type="NCBIfam" id="NF004315">
    <property type="entry name" value="PRK05710.1-4"/>
    <property type="match status" value="1"/>
</dbReference>
<feature type="domain" description="Glutamyl/glutaminyl-tRNA synthetase class Ib catalytic" evidence="8">
    <location>
        <begin position="3"/>
        <end position="281"/>
    </location>
</feature>
<dbReference type="InterPro" id="IPR000924">
    <property type="entry name" value="Glu/Gln-tRNA-synth"/>
</dbReference>
<dbReference type="InterPro" id="IPR014729">
    <property type="entry name" value="Rossmann-like_a/b/a_fold"/>
</dbReference>
<name>A0A2G5K721_9RHOB</name>
<organism evidence="9 10">
    <name type="scientific">Paramylibacter kogurei</name>
    <dbReference type="NCBI Taxonomy" id="1889778"/>
    <lineage>
        <taxon>Bacteria</taxon>
        <taxon>Pseudomonadati</taxon>
        <taxon>Pseudomonadota</taxon>
        <taxon>Alphaproteobacteria</taxon>
        <taxon>Rhodobacterales</taxon>
        <taxon>Paracoccaceae</taxon>
        <taxon>Paramylibacter</taxon>
    </lineage>
</organism>
<dbReference type="InterPro" id="IPR001412">
    <property type="entry name" value="aa-tRNA-synth_I_CS"/>
</dbReference>
<keyword evidence="3 7" id="KW-0547">Nucleotide-binding</keyword>
<keyword evidence="7" id="KW-0648">Protein biosynthesis</keyword>
<dbReference type="RefSeq" id="WP_099593234.1">
    <property type="nucleotide sequence ID" value="NZ_MDGM01000012.1"/>
</dbReference>
<dbReference type="GO" id="GO:0006424">
    <property type="term" value="P:glutamyl-tRNA aminoacylation"/>
    <property type="evidence" value="ECO:0007669"/>
    <property type="project" value="TreeGrafter"/>
</dbReference>
<dbReference type="GO" id="GO:0004818">
    <property type="term" value="F:glutamate-tRNA ligase activity"/>
    <property type="evidence" value="ECO:0007669"/>
    <property type="project" value="TreeGrafter"/>
</dbReference>
<evidence type="ECO:0000256" key="2">
    <source>
        <dbReference type="ARBA" id="ARBA00022723"/>
    </source>
</evidence>
<evidence type="ECO:0000256" key="4">
    <source>
        <dbReference type="ARBA" id="ARBA00022833"/>
    </source>
</evidence>
<keyword evidence="4" id="KW-0862">Zinc</keyword>
<dbReference type="Gene3D" id="3.40.50.620">
    <property type="entry name" value="HUPs"/>
    <property type="match status" value="1"/>
</dbReference>
<dbReference type="PANTHER" id="PTHR43311:SF1">
    <property type="entry name" value="GLUTAMYL-Q TRNA(ASP) SYNTHETASE"/>
    <property type="match status" value="1"/>
</dbReference>
<evidence type="ECO:0000256" key="7">
    <source>
        <dbReference type="RuleBase" id="RU363037"/>
    </source>
</evidence>
<protein>
    <submittedName>
        <fullName evidence="9">tRNA glutamyl-Q(34) synthetase GluQRS</fullName>
    </submittedName>
</protein>
<keyword evidence="2" id="KW-0479">Metal-binding</keyword>
<evidence type="ECO:0000256" key="6">
    <source>
        <dbReference type="ARBA" id="ARBA00023146"/>
    </source>
</evidence>
<dbReference type="SUPFAM" id="SSF52374">
    <property type="entry name" value="Nucleotidylyl transferase"/>
    <property type="match status" value="1"/>
</dbReference>
<dbReference type="PROSITE" id="PS00178">
    <property type="entry name" value="AA_TRNA_LIGASE_I"/>
    <property type="match status" value="1"/>
</dbReference>
<evidence type="ECO:0000256" key="3">
    <source>
        <dbReference type="ARBA" id="ARBA00022741"/>
    </source>
</evidence>
<evidence type="ECO:0000259" key="8">
    <source>
        <dbReference type="Pfam" id="PF00749"/>
    </source>
</evidence>
<reference evidence="9 10" key="1">
    <citation type="submission" date="2016-08" db="EMBL/GenBank/DDBJ databases">
        <title>Draft genome of Amylibacter sp. strain 4G11.</title>
        <authorList>
            <person name="Wong S.-K."/>
            <person name="Hamasaki K."/>
            <person name="Yoshizawa S."/>
        </authorList>
    </citation>
    <scope>NUCLEOTIDE SEQUENCE [LARGE SCALE GENOMIC DNA]</scope>
    <source>
        <strain evidence="9 10">4G11</strain>
    </source>
</reference>
<comment type="caution">
    <text evidence="9">The sequence shown here is derived from an EMBL/GenBank/DDBJ whole genome shotgun (WGS) entry which is preliminary data.</text>
</comment>
<evidence type="ECO:0000256" key="1">
    <source>
        <dbReference type="ARBA" id="ARBA00022598"/>
    </source>
</evidence>
<dbReference type="GO" id="GO:0005524">
    <property type="term" value="F:ATP binding"/>
    <property type="evidence" value="ECO:0007669"/>
    <property type="project" value="UniProtKB-KW"/>
</dbReference>
<dbReference type="OrthoDB" id="9807503at2"/>
<dbReference type="PANTHER" id="PTHR43311">
    <property type="entry name" value="GLUTAMATE--TRNA LIGASE"/>
    <property type="match status" value="1"/>
</dbReference>
<gene>
    <name evidence="9" type="ORF">BFP76_05665</name>
</gene>
<keyword evidence="5 7" id="KW-0067">ATP-binding</keyword>
<dbReference type="EMBL" id="MDGM01000012">
    <property type="protein sequence ID" value="PIB24670.1"/>
    <property type="molecule type" value="Genomic_DNA"/>
</dbReference>
<keyword evidence="10" id="KW-1185">Reference proteome</keyword>
<dbReference type="Proteomes" id="UP000231516">
    <property type="component" value="Unassembled WGS sequence"/>
</dbReference>
<evidence type="ECO:0000313" key="10">
    <source>
        <dbReference type="Proteomes" id="UP000231516"/>
    </source>
</evidence>
<proteinExistence type="inferred from homology"/>
<dbReference type="PRINTS" id="PR00987">
    <property type="entry name" value="TRNASYNTHGLU"/>
</dbReference>
<comment type="similarity">
    <text evidence="7">Belongs to the class-I aminoacyl-tRNA synthetase family.</text>
</comment>
<dbReference type="GO" id="GO:0005829">
    <property type="term" value="C:cytosol"/>
    <property type="evidence" value="ECO:0007669"/>
    <property type="project" value="TreeGrafter"/>
</dbReference>
<dbReference type="Pfam" id="PF00749">
    <property type="entry name" value="tRNA-synt_1c"/>
    <property type="match status" value="1"/>
</dbReference>
<dbReference type="AlphaFoldDB" id="A0A2G5K721"/>
<accession>A0A2G5K721</accession>
<evidence type="ECO:0000313" key="9">
    <source>
        <dbReference type="EMBL" id="PIB24670.1"/>
    </source>
</evidence>
<evidence type="ECO:0000256" key="5">
    <source>
        <dbReference type="ARBA" id="ARBA00022840"/>
    </source>
</evidence>
<dbReference type="InterPro" id="IPR020058">
    <property type="entry name" value="Glu/Gln-tRNA-synth_Ib_cat-dom"/>
</dbReference>
<dbReference type="InterPro" id="IPR049940">
    <property type="entry name" value="GluQ/Sye"/>
</dbReference>
<keyword evidence="6 7" id="KW-0030">Aminoacyl-tRNA synthetase</keyword>
<keyword evidence="1 7" id="KW-0436">Ligase</keyword>